<keyword evidence="3 12" id="KW-0812">Transmembrane</keyword>
<evidence type="ECO:0000256" key="3">
    <source>
        <dbReference type="ARBA" id="ARBA00022692"/>
    </source>
</evidence>
<evidence type="ECO:0000256" key="11">
    <source>
        <dbReference type="ARBA" id="ARBA00038888"/>
    </source>
</evidence>
<dbReference type="InterPro" id="IPR004888">
    <property type="entry name" value="Glycoside_hydrolase_63"/>
</dbReference>
<organism evidence="16 17">
    <name type="scientific">Chlamydomonas reinhardtii</name>
    <name type="common">Chlamydomonas smithii</name>
    <dbReference type="NCBI Taxonomy" id="3055"/>
    <lineage>
        <taxon>Eukaryota</taxon>
        <taxon>Viridiplantae</taxon>
        <taxon>Chlorophyta</taxon>
        <taxon>core chlorophytes</taxon>
        <taxon>Chlorophyceae</taxon>
        <taxon>CS clade</taxon>
        <taxon>Chlamydomonadales</taxon>
        <taxon>Chlamydomonadaceae</taxon>
        <taxon>Chlamydomonas</taxon>
    </lineage>
</organism>
<dbReference type="KEGG" id="cre:CHLRE_13g579734v5"/>
<dbReference type="EMBL" id="CM008974">
    <property type="protein sequence ID" value="PNW73961.1"/>
    <property type="molecule type" value="Genomic_DNA"/>
</dbReference>
<name>A0A2K3D0A9_CHLRE</name>
<feature type="domain" description="Glycosyl hydrolase family 63 C-terminal" evidence="14">
    <location>
        <begin position="775"/>
        <end position="899"/>
    </location>
</feature>
<dbReference type="PANTHER" id="PTHR10412:SF11">
    <property type="entry name" value="MANNOSYL-OLIGOSACCHARIDE GLUCOSIDASE"/>
    <property type="match status" value="1"/>
</dbReference>
<dbReference type="OrthoDB" id="410058at2759"/>
<evidence type="ECO:0000256" key="13">
    <source>
        <dbReference type="SAM" id="MobiDB-lite"/>
    </source>
</evidence>
<comment type="catalytic activity">
    <reaction evidence="12">
        <text>N(4)-(alpha-D-Glc-(1-&gt;2)-alpha-D-Glc-(1-&gt;3)-alpha-D-Glc-(1-&gt;3)-alpha-D-Man-(1-&gt;2)-alpha-D-Man-(1-&gt;2)-alpha-D-Man-(1-&gt;3)-[alpha-D-Man-(1-&gt;2)-alpha-D-Man-(1-&gt;3)-[alpha-D-Man-(1-&gt;2)-alpha-D-Man-(1-&gt;6)]-alpha-D-Man-(1-&gt;6)]-beta-D-Man-(1-&gt;4)-beta-D-GlcNAc-(1-&gt;4)-beta-D-GlcNAc)-L-asparaginyl-[protein] + H2O = N(4)-(alpha-D-Glc-(1-&gt;3)-alpha-D-Glc-(1-&gt;3)-alpha-D-Man-(1-&gt;2)-alpha-D-Man-(1-&gt;2)-alpha-D-Man-(1-&gt;3)-[alpha-D-Man-(1-&gt;2)-alpha-D-Man-(1-&gt;3)-[alpha-D-Man-(1-&gt;2)-alpha-D-Man-(1-&gt;6)]-alpha-D-Man-(1-&gt;6)]-beta-D-Man-(1-&gt;4)-beta-D-GlcNAc-(1-&gt;4)-beta-D-GlcNAc)-L-asparaginyl-[protein] + beta-D-glucose</text>
        <dbReference type="Rhea" id="RHEA:55988"/>
        <dbReference type="Rhea" id="RHEA-COMP:12806"/>
        <dbReference type="Rhea" id="RHEA-COMP:14355"/>
        <dbReference type="ChEBI" id="CHEBI:15377"/>
        <dbReference type="ChEBI" id="CHEBI:15903"/>
        <dbReference type="ChEBI" id="CHEBI:59082"/>
        <dbReference type="ChEBI" id="CHEBI:132537"/>
        <dbReference type="EC" id="3.2.1.106"/>
    </reaction>
</comment>
<keyword evidence="5 12" id="KW-0256">Endoplasmic reticulum</keyword>
<dbReference type="AlphaFoldDB" id="A0A2K3D0A9"/>
<dbReference type="GO" id="GO:0005789">
    <property type="term" value="C:endoplasmic reticulum membrane"/>
    <property type="evidence" value="ECO:0000318"/>
    <property type="project" value="GO_Central"/>
</dbReference>
<keyword evidence="4 12" id="KW-0378">Hydrolase</keyword>
<dbReference type="InterPro" id="IPR031631">
    <property type="entry name" value="Glyco_hydro_63N"/>
</dbReference>
<evidence type="ECO:0000259" key="14">
    <source>
        <dbReference type="Pfam" id="PF03200"/>
    </source>
</evidence>
<protein>
    <recommendedName>
        <fullName evidence="11 12">Mannosyl-oligosaccharide glucosidase</fullName>
        <ecNumber evidence="11 12">3.2.1.106</ecNumber>
    </recommendedName>
</protein>
<sequence>MAQAKKGDKQKGLGGVPITYIAGALLAAAAAAFFALRGRAHFTKGPILTPLKAPKVTDLLEFDAAYKDRMLWGSYRSGLYFGMRTRTPKGLVSGLMWFDPDDFQTLQQYRVRHEASQGDGLASYGWKRHDGRTYGQQVLVDNDYNITLSMLKSFGEGSGPGGDWSVRLQLRRTSGMPTQRRRISVVIYMGDEDTPREPWQVLPDGEVTDLRPQPAALLTGGSAALGRGGARWALHAMEQATEPPASRRSRGCRVDYLGMSTEGHKPDYLLKVRELLLSTMYERLQRQPPSDKFRLYLPNGATTNSDLALFQVTCVIPSTVDFAFTSSSGDVSDSSERLEGLLGPGLDGPLAAAEAAFDQRFDRVFGEGIARALQPQQQPDSAASPDASTPDAPDAAAVVETAKAALSNLLGSMGYFYGSSLVRTGPPGSEPAPYWPAPLFTAVPSRSFFPRGFLWDEGFHQLLLQRWEPALSRDVIAHWLDLMNAQGWIPREQILGEEARARVPPEFVVQLPWHANPPSLFLPIAHMAAQLGRAQQQATDGTAAASDAESAAELERVRAFLRRAWPRLAAWYNWFNTTQAGPLPSSFRWHGRDPLAASELNPKTLTSGLDDYPRASHPDDSERHLDLRCWMALAAQAMADIGTSLGLPAAAVARYAAAAEQLSDLRQLAALHLDQGRGVFADWGTHTEEVALEVKSIVVPGGEGQPPQRRDVSERVTTGWPQPQFVPQFGYVSLFPLIMRLLPTGREPNATASAAATAATAGATAAAGGAALTLQQLQLLTDPSLLWSEHGLRSLAKTASLYKKRNTADDPPYWRGQIWINVNYLVLRSLSYYARHGSPEVAAAAAAAHDELRRRLLRTLVGGYKRQGYLYEQYDDESGRGTSSHPFTGWTALVTLIAAQEY</sequence>
<evidence type="ECO:0000256" key="6">
    <source>
        <dbReference type="ARBA" id="ARBA00022968"/>
    </source>
</evidence>
<dbReference type="InterPro" id="IPR038518">
    <property type="entry name" value="Glyco_hydro_63N_sf"/>
</dbReference>
<evidence type="ECO:0000256" key="10">
    <source>
        <dbReference type="ARBA" id="ARBA00023295"/>
    </source>
</evidence>
<dbReference type="SUPFAM" id="SSF48208">
    <property type="entry name" value="Six-hairpin glycosidases"/>
    <property type="match status" value="1"/>
</dbReference>
<keyword evidence="6" id="KW-0735">Signal-anchor</keyword>
<dbReference type="Proteomes" id="UP000006906">
    <property type="component" value="Chromosome 13"/>
</dbReference>
<comment type="subcellular location">
    <subcellularLocation>
        <location evidence="1 12">Endoplasmic reticulum membrane</location>
        <topology evidence="1 12">Single-pass type II membrane protein</topology>
    </subcellularLocation>
</comment>
<reference evidence="16 17" key="1">
    <citation type="journal article" date="2007" name="Science">
        <title>The Chlamydomonas genome reveals the evolution of key animal and plant functions.</title>
        <authorList>
            <person name="Merchant S.S."/>
            <person name="Prochnik S.E."/>
            <person name="Vallon O."/>
            <person name="Harris E.H."/>
            <person name="Karpowicz S.J."/>
            <person name="Witman G.B."/>
            <person name="Terry A."/>
            <person name="Salamov A."/>
            <person name="Fritz-Laylin L.K."/>
            <person name="Marechal-Drouard L."/>
            <person name="Marshall W.F."/>
            <person name="Qu L.H."/>
            <person name="Nelson D.R."/>
            <person name="Sanderfoot A.A."/>
            <person name="Spalding M.H."/>
            <person name="Kapitonov V.V."/>
            <person name="Ren Q."/>
            <person name="Ferris P."/>
            <person name="Lindquist E."/>
            <person name="Shapiro H."/>
            <person name="Lucas S.M."/>
            <person name="Grimwood J."/>
            <person name="Schmutz J."/>
            <person name="Cardol P."/>
            <person name="Cerutti H."/>
            <person name="Chanfreau G."/>
            <person name="Chen C.L."/>
            <person name="Cognat V."/>
            <person name="Croft M.T."/>
            <person name="Dent R."/>
            <person name="Dutcher S."/>
            <person name="Fernandez E."/>
            <person name="Fukuzawa H."/>
            <person name="Gonzalez-Ballester D."/>
            <person name="Gonzalez-Halphen D."/>
            <person name="Hallmann A."/>
            <person name="Hanikenne M."/>
            <person name="Hippler M."/>
            <person name="Inwood W."/>
            <person name="Jabbari K."/>
            <person name="Kalanon M."/>
            <person name="Kuras R."/>
            <person name="Lefebvre P.A."/>
            <person name="Lemaire S.D."/>
            <person name="Lobanov A.V."/>
            <person name="Lohr M."/>
            <person name="Manuell A."/>
            <person name="Meier I."/>
            <person name="Mets L."/>
            <person name="Mittag M."/>
            <person name="Mittelmeier T."/>
            <person name="Moroney J.V."/>
            <person name="Moseley J."/>
            <person name="Napoli C."/>
            <person name="Nedelcu A.M."/>
            <person name="Niyogi K."/>
            <person name="Novoselov S.V."/>
            <person name="Paulsen I.T."/>
            <person name="Pazour G."/>
            <person name="Purton S."/>
            <person name="Ral J.P."/>
            <person name="Riano-Pachon D.M."/>
            <person name="Riekhof W."/>
            <person name="Rymarquis L."/>
            <person name="Schroda M."/>
            <person name="Stern D."/>
            <person name="Umen J."/>
            <person name="Willows R."/>
            <person name="Wilson N."/>
            <person name="Zimmer S.L."/>
            <person name="Allmer J."/>
            <person name="Balk J."/>
            <person name="Bisova K."/>
            <person name="Chen C.J."/>
            <person name="Elias M."/>
            <person name="Gendler K."/>
            <person name="Hauser C."/>
            <person name="Lamb M.R."/>
            <person name="Ledford H."/>
            <person name="Long J.C."/>
            <person name="Minagawa J."/>
            <person name="Page M.D."/>
            <person name="Pan J."/>
            <person name="Pootakham W."/>
            <person name="Roje S."/>
            <person name="Rose A."/>
            <person name="Stahlberg E."/>
            <person name="Terauchi A.M."/>
            <person name="Yang P."/>
            <person name="Ball S."/>
            <person name="Bowler C."/>
            <person name="Dieckmann C.L."/>
            <person name="Gladyshev V.N."/>
            <person name="Green P."/>
            <person name="Jorgensen R."/>
            <person name="Mayfield S."/>
            <person name="Mueller-Roeber B."/>
            <person name="Rajamani S."/>
            <person name="Sayre R.T."/>
            <person name="Brokstein P."/>
            <person name="Dubchak I."/>
            <person name="Goodstein D."/>
            <person name="Hornick L."/>
            <person name="Huang Y.W."/>
            <person name="Jhaveri J."/>
            <person name="Luo Y."/>
            <person name="Martinez D."/>
            <person name="Ngau W.C."/>
            <person name="Otillar B."/>
            <person name="Poliakov A."/>
            <person name="Porter A."/>
            <person name="Szajkowski L."/>
            <person name="Werner G."/>
            <person name="Zhou K."/>
            <person name="Grigoriev I.V."/>
            <person name="Rokhsar D.S."/>
            <person name="Grossman A.R."/>
        </authorList>
    </citation>
    <scope>NUCLEOTIDE SEQUENCE [LARGE SCALE GENOMIC DNA]</scope>
    <source>
        <strain evidence="17">CC-503</strain>
    </source>
</reference>
<keyword evidence="10 12" id="KW-0326">Glycosidase</keyword>
<keyword evidence="9" id="KW-0325">Glycoprotein</keyword>
<evidence type="ECO:0000256" key="1">
    <source>
        <dbReference type="ARBA" id="ARBA00004648"/>
    </source>
</evidence>
<feature type="domain" description="Glycosyl hydrolase family 63 C-terminal" evidence="14">
    <location>
        <begin position="398"/>
        <end position="744"/>
    </location>
</feature>
<dbReference type="PANTHER" id="PTHR10412">
    <property type="entry name" value="MANNOSYL-OLIGOSACCHARIDE GLUCOSIDASE"/>
    <property type="match status" value="1"/>
</dbReference>
<dbReference type="InterPro" id="IPR008928">
    <property type="entry name" value="6-hairpin_glycosidase_sf"/>
</dbReference>
<dbReference type="EC" id="3.2.1.106" evidence="11 12"/>
<dbReference type="Pfam" id="PF16923">
    <property type="entry name" value="Glyco_hydro_63N"/>
    <property type="match status" value="1"/>
</dbReference>
<evidence type="ECO:0000256" key="12">
    <source>
        <dbReference type="RuleBase" id="RU368089"/>
    </source>
</evidence>
<feature type="transmembrane region" description="Helical" evidence="12">
    <location>
        <begin position="12"/>
        <end position="36"/>
    </location>
</feature>
<evidence type="ECO:0000313" key="17">
    <source>
        <dbReference type="Proteomes" id="UP000006906"/>
    </source>
</evidence>
<keyword evidence="8 12" id="KW-0472">Membrane</keyword>
<dbReference type="Gene3D" id="1.50.10.10">
    <property type="match status" value="1"/>
</dbReference>
<comment type="similarity">
    <text evidence="2 12">Belongs to the glycosyl hydrolase 63 family.</text>
</comment>
<evidence type="ECO:0000256" key="4">
    <source>
        <dbReference type="ARBA" id="ARBA00022801"/>
    </source>
</evidence>
<dbReference type="GO" id="GO:0009311">
    <property type="term" value="P:oligosaccharide metabolic process"/>
    <property type="evidence" value="ECO:0007669"/>
    <property type="project" value="UniProtKB-UniRule"/>
</dbReference>
<accession>A0A2K3D0A9</accession>
<dbReference type="Pfam" id="PF03200">
    <property type="entry name" value="Glyco_hydro_63"/>
    <property type="match status" value="2"/>
</dbReference>
<dbReference type="InParanoid" id="A0A2K3D0A9"/>
<dbReference type="Gene3D" id="2.70.98.110">
    <property type="entry name" value="Glycosyl hydrolase family 63, N-terminal domain"/>
    <property type="match status" value="1"/>
</dbReference>
<evidence type="ECO:0000256" key="8">
    <source>
        <dbReference type="ARBA" id="ARBA00023136"/>
    </source>
</evidence>
<gene>
    <name evidence="16" type="ORF">CHLRE_13g579734v5</name>
</gene>
<evidence type="ECO:0000313" key="16">
    <source>
        <dbReference type="EMBL" id="PNW73961.1"/>
    </source>
</evidence>
<dbReference type="RefSeq" id="XP_042917512.1">
    <property type="nucleotide sequence ID" value="XM_043069537.1"/>
</dbReference>
<dbReference type="ExpressionAtlas" id="A0A2K3D0A9">
    <property type="expression patterns" value="baseline"/>
</dbReference>
<dbReference type="STRING" id="3055.A0A2K3D0A9"/>
<evidence type="ECO:0000256" key="2">
    <source>
        <dbReference type="ARBA" id="ARBA00010833"/>
    </source>
</evidence>
<dbReference type="InterPro" id="IPR031335">
    <property type="entry name" value="Glyco_hydro_63_C"/>
</dbReference>
<comment type="function">
    <text evidence="12">Cleaves the distal alpha 1,2-linked glucose residue from the Glc(3)Man(9)GlcNAc(2) oligosaccharide precursor.</text>
</comment>
<keyword evidence="7 12" id="KW-1133">Transmembrane helix</keyword>
<dbReference type="GeneID" id="5719301"/>
<feature type="domain" description="Glycosyl hydrolase family 63 N-terminal" evidence="15">
    <location>
        <begin position="70"/>
        <end position="194"/>
    </location>
</feature>
<dbReference type="GO" id="GO:0006487">
    <property type="term" value="P:protein N-linked glycosylation"/>
    <property type="evidence" value="ECO:0000318"/>
    <property type="project" value="GO_Central"/>
</dbReference>
<dbReference type="InterPro" id="IPR012341">
    <property type="entry name" value="6hp_glycosidase-like_sf"/>
</dbReference>
<evidence type="ECO:0000256" key="5">
    <source>
        <dbReference type="ARBA" id="ARBA00022824"/>
    </source>
</evidence>
<dbReference type="GO" id="GO:0004573">
    <property type="term" value="F:Glc3Man9GlcNAc2 oligosaccharide glucosidase activity"/>
    <property type="evidence" value="ECO:0000318"/>
    <property type="project" value="GO_Central"/>
</dbReference>
<evidence type="ECO:0000256" key="9">
    <source>
        <dbReference type="ARBA" id="ARBA00023180"/>
    </source>
</evidence>
<dbReference type="Gramene" id="PNW73961">
    <property type="protein sequence ID" value="PNW73961"/>
    <property type="gene ID" value="CHLRE_13g579734v5"/>
</dbReference>
<evidence type="ECO:0000259" key="15">
    <source>
        <dbReference type="Pfam" id="PF16923"/>
    </source>
</evidence>
<dbReference type="FunCoup" id="A0A2K3D0A9">
    <property type="interactions" value="2053"/>
</dbReference>
<proteinExistence type="inferred from homology"/>
<keyword evidence="17" id="KW-1185">Reference proteome</keyword>
<feature type="region of interest" description="Disordered" evidence="13">
    <location>
        <begin position="373"/>
        <end position="394"/>
    </location>
</feature>
<evidence type="ECO:0000256" key="7">
    <source>
        <dbReference type="ARBA" id="ARBA00022989"/>
    </source>
</evidence>